<evidence type="ECO:0000313" key="5">
    <source>
        <dbReference type="Proteomes" id="UP000029994"/>
    </source>
</evidence>
<comment type="caution">
    <text evidence="4">The sequence shown here is derived from an EMBL/GenBank/DDBJ whole genome shotgun (WGS) entry which is preliminary data.</text>
</comment>
<keyword evidence="1" id="KW-0479">Metal-binding</keyword>
<dbReference type="Pfam" id="PF12710">
    <property type="entry name" value="HAD"/>
    <property type="match status" value="1"/>
</dbReference>
<dbReference type="EMBL" id="JMCG01000001">
    <property type="protein sequence ID" value="KGK12027.1"/>
    <property type="molecule type" value="Genomic_DNA"/>
</dbReference>
<evidence type="ECO:0000313" key="4">
    <source>
        <dbReference type="EMBL" id="KGK12027.1"/>
    </source>
</evidence>
<evidence type="ECO:0000256" key="3">
    <source>
        <dbReference type="ARBA" id="ARBA00022842"/>
    </source>
</evidence>
<dbReference type="InterPro" id="IPR036412">
    <property type="entry name" value="HAD-like_sf"/>
</dbReference>
<dbReference type="InterPro" id="IPR006385">
    <property type="entry name" value="HAD_hydro_SerB1"/>
</dbReference>
<dbReference type="GO" id="GO:0046872">
    <property type="term" value="F:metal ion binding"/>
    <property type="evidence" value="ECO:0007669"/>
    <property type="project" value="UniProtKB-KW"/>
</dbReference>
<dbReference type="InterPro" id="IPR023214">
    <property type="entry name" value="HAD_sf"/>
</dbReference>
<evidence type="ECO:0000256" key="1">
    <source>
        <dbReference type="ARBA" id="ARBA00022723"/>
    </source>
</evidence>
<dbReference type="Proteomes" id="UP000029994">
    <property type="component" value="Unassembled WGS sequence"/>
</dbReference>
<dbReference type="PANTHER" id="PTHR43344">
    <property type="entry name" value="PHOSPHOSERINE PHOSPHATASE"/>
    <property type="match status" value="1"/>
</dbReference>
<dbReference type="STRING" id="29495.EA26_12170"/>
<dbReference type="GeneID" id="43683920"/>
<name>A0A099LXM6_9VIBR</name>
<dbReference type="NCBIfam" id="TIGR01488">
    <property type="entry name" value="HAD-SF-IB"/>
    <property type="match status" value="1"/>
</dbReference>
<dbReference type="eggNOG" id="COG0560">
    <property type="taxonomic scope" value="Bacteria"/>
</dbReference>
<dbReference type="AlphaFoldDB" id="A0A099LXM6"/>
<dbReference type="RefSeq" id="WP_039427711.1">
    <property type="nucleotide sequence ID" value="NZ_CP061844.1"/>
</dbReference>
<gene>
    <name evidence="4" type="ORF">EA26_12170</name>
</gene>
<reference evidence="4 5" key="1">
    <citation type="submission" date="2014-04" db="EMBL/GenBank/DDBJ databases">
        <title>Genome sequencing of Vibrio navarrensis strains.</title>
        <authorList>
            <person name="Gladney L.M."/>
            <person name="Katz L.S."/>
            <person name="Marino-Ramirez L."/>
            <person name="Jordan I.K."/>
        </authorList>
    </citation>
    <scope>NUCLEOTIDE SEQUENCE [LARGE SCALE GENOMIC DNA]</scope>
    <source>
        <strain evidence="4 5">ATCC 51183</strain>
    </source>
</reference>
<evidence type="ECO:0008006" key="6">
    <source>
        <dbReference type="Google" id="ProtNLM"/>
    </source>
</evidence>
<proteinExistence type="predicted"/>
<keyword evidence="2" id="KW-0378">Hydrolase</keyword>
<accession>A0A099LXM6</accession>
<keyword evidence="3" id="KW-0460">Magnesium</keyword>
<dbReference type="GO" id="GO:0016787">
    <property type="term" value="F:hydrolase activity"/>
    <property type="evidence" value="ECO:0007669"/>
    <property type="project" value="UniProtKB-KW"/>
</dbReference>
<dbReference type="Gene3D" id="3.40.50.1000">
    <property type="entry name" value="HAD superfamily/HAD-like"/>
    <property type="match status" value="1"/>
</dbReference>
<dbReference type="Gene3D" id="1.20.1440.100">
    <property type="entry name" value="SG protein - dephosphorylation function"/>
    <property type="match status" value="1"/>
</dbReference>
<dbReference type="InterPro" id="IPR050582">
    <property type="entry name" value="HAD-like_SerB"/>
</dbReference>
<sequence>MKCAFFDMDETIVQCKSMFSFYKFFLTQTDSENHSQRFENLMTDIRNKVKDGASREIINSFYYEQMRGISRNKLRDLSQKWFNQSNDIIFIDKVVSEIERLKLNGFNIVLVSGAMEDIIYPIGNVIGADFYLCSEPLVSDGRYTGELIQQSIGDGKRALVIRFCQTHHIDTNDCIAYGDHISDIPMLTAVGKAFVVNPDHEMRKVLNEFKLNEI</sequence>
<dbReference type="SUPFAM" id="SSF56784">
    <property type="entry name" value="HAD-like"/>
    <property type="match status" value="1"/>
</dbReference>
<keyword evidence="5" id="KW-1185">Reference proteome</keyword>
<protein>
    <recommendedName>
        <fullName evidence="6">Phosphoserine phosphatase</fullName>
    </recommendedName>
</protein>
<organism evidence="4 5">
    <name type="scientific">Vibrio navarrensis</name>
    <dbReference type="NCBI Taxonomy" id="29495"/>
    <lineage>
        <taxon>Bacteria</taxon>
        <taxon>Pseudomonadati</taxon>
        <taxon>Pseudomonadota</taxon>
        <taxon>Gammaproteobacteria</taxon>
        <taxon>Vibrionales</taxon>
        <taxon>Vibrionaceae</taxon>
        <taxon>Vibrio</taxon>
    </lineage>
</organism>
<dbReference type="PANTHER" id="PTHR43344:SF13">
    <property type="entry name" value="PHOSPHATASE RV3661-RELATED"/>
    <property type="match status" value="1"/>
</dbReference>
<dbReference type="NCBIfam" id="TIGR01490">
    <property type="entry name" value="HAD-SF-IB-hyp1"/>
    <property type="match status" value="1"/>
</dbReference>
<evidence type="ECO:0000256" key="2">
    <source>
        <dbReference type="ARBA" id="ARBA00022801"/>
    </source>
</evidence>